<protein>
    <submittedName>
        <fullName evidence="1">TIM29 translocase</fullName>
    </submittedName>
</protein>
<dbReference type="EMBL" id="VXBV01007613">
    <property type="protein sequence ID" value="NXP00932.1"/>
    <property type="molecule type" value="Genomic_DNA"/>
</dbReference>
<accession>A0A7L1WUU7</accession>
<reference evidence="1 2" key="1">
    <citation type="submission" date="2019-09" db="EMBL/GenBank/DDBJ databases">
        <title>Bird 10,000 Genomes (B10K) Project - Family phase.</title>
        <authorList>
            <person name="Zhang G."/>
        </authorList>
    </citation>
    <scope>NUCLEOTIDE SEQUENCE [LARGE SCALE GENOMIC DNA]</scope>
    <source>
        <strain evidence="1">B10K-DU-002-20</strain>
        <tissue evidence="1">Muscle</tissue>
    </source>
</reference>
<dbReference type="AlphaFoldDB" id="A0A7L1WUU7"/>
<organism evidence="1 2">
    <name type="scientific">Certhia brachydactyla</name>
    <name type="common">short-toed tree-creeper</name>
    <dbReference type="NCBI Taxonomy" id="73330"/>
    <lineage>
        <taxon>Eukaryota</taxon>
        <taxon>Metazoa</taxon>
        <taxon>Chordata</taxon>
        <taxon>Craniata</taxon>
        <taxon>Vertebrata</taxon>
        <taxon>Euteleostomi</taxon>
        <taxon>Archelosauria</taxon>
        <taxon>Archosauria</taxon>
        <taxon>Dinosauria</taxon>
        <taxon>Saurischia</taxon>
        <taxon>Theropoda</taxon>
        <taxon>Coelurosauria</taxon>
        <taxon>Aves</taxon>
        <taxon>Neognathae</taxon>
        <taxon>Neoaves</taxon>
        <taxon>Telluraves</taxon>
        <taxon>Australaves</taxon>
        <taxon>Passeriformes</taxon>
        <taxon>Certhiidae</taxon>
        <taxon>Certhiinae</taxon>
        <taxon>Certhia</taxon>
    </lineage>
</organism>
<dbReference type="Pfam" id="PF10171">
    <property type="entry name" value="Tim29"/>
    <property type="match status" value="1"/>
</dbReference>
<name>A0A7L1WUU7_9PASS</name>
<dbReference type="GO" id="GO:0045039">
    <property type="term" value="P:protein insertion into mitochondrial inner membrane"/>
    <property type="evidence" value="ECO:0007669"/>
    <property type="project" value="TreeGrafter"/>
</dbReference>
<gene>
    <name evidence="1" type="primary">Timm29</name>
    <name evidence="1" type="ORF">CERBRA_R15615</name>
</gene>
<dbReference type="Proteomes" id="UP000536092">
    <property type="component" value="Unassembled WGS sequence"/>
</dbReference>
<dbReference type="GO" id="GO:0042721">
    <property type="term" value="C:TIM22 mitochondrial import inner membrane insertion complex"/>
    <property type="evidence" value="ECO:0007669"/>
    <property type="project" value="InterPro"/>
</dbReference>
<comment type="caution">
    <text evidence="1">The sequence shown here is derived from an EMBL/GenBank/DDBJ whole genome shotgun (WGS) entry which is preliminary data.</text>
</comment>
<sequence>VSVATAEPHGTDPALYRARCPHLRRPGRPLDLGLLGRWWVLEATLKDGDINEEEFGHLPEELRRMERRQLRSEY</sequence>
<dbReference type="PANTHER" id="PTHR21435">
    <property type="entry name" value="MITOCHONDRIAL IMPORT INNER MEMBRANE TRANSLOCASE SUBUNIT TIM29"/>
    <property type="match status" value="1"/>
</dbReference>
<dbReference type="InterPro" id="IPR019322">
    <property type="entry name" value="TIMM29"/>
</dbReference>
<feature type="non-terminal residue" evidence="1">
    <location>
        <position position="74"/>
    </location>
</feature>
<dbReference type="PANTHER" id="PTHR21435:SF1">
    <property type="entry name" value="MITOCHONDRIAL IMPORT INNER MEMBRANE TRANSLOCASE SUBUNIT TIM29"/>
    <property type="match status" value="1"/>
</dbReference>
<proteinExistence type="predicted"/>
<evidence type="ECO:0000313" key="1">
    <source>
        <dbReference type="EMBL" id="NXP00932.1"/>
    </source>
</evidence>
<evidence type="ECO:0000313" key="2">
    <source>
        <dbReference type="Proteomes" id="UP000536092"/>
    </source>
</evidence>
<keyword evidence="2" id="KW-1185">Reference proteome</keyword>
<feature type="non-terminal residue" evidence="1">
    <location>
        <position position="1"/>
    </location>
</feature>